<dbReference type="OrthoDB" id="246387at2"/>
<feature type="signal peptide" evidence="1">
    <location>
        <begin position="1"/>
        <end position="29"/>
    </location>
</feature>
<dbReference type="Gene3D" id="3.20.20.80">
    <property type="entry name" value="Glycosidases"/>
    <property type="match status" value="1"/>
</dbReference>
<keyword evidence="6" id="KW-1185">Reference proteome</keyword>
<dbReference type="PROSITE" id="PS51257">
    <property type="entry name" value="PROKAR_LIPOPROTEIN"/>
    <property type="match status" value="1"/>
</dbReference>
<accession>A0A4P6L3J7</accession>
<reference evidence="5 6" key="1">
    <citation type="submission" date="2019-02" db="EMBL/GenBank/DDBJ databases">
        <title>Draft Genome Sequences of Six Type Strains of the Genus Massilia.</title>
        <authorList>
            <person name="Miess H."/>
            <person name="Frediansyhah A."/>
            <person name="Gross H."/>
        </authorList>
    </citation>
    <scope>NUCLEOTIDE SEQUENCE [LARGE SCALE GENOMIC DNA]</scope>
    <source>
        <strain evidence="5 6">DSM 17473</strain>
    </source>
</reference>
<gene>
    <name evidence="5" type="ORF">EWM63_22510</name>
</gene>
<dbReference type="SUPFAM" id="SSF51445">
    <property type="entry name" value="(Trans)glycosidases"/>
    <property type="match status" value="1"/>
</dbReference>
<dbReference type="PANTHER" id="PTHR37836:SF2">
    <property type="entry name" value="DUF4038 DOMAIN-CONTAINING PROTEIN"/>
    <property type="match status" value="1"/>
</dbReference>
<dbReference type="Pfam" id="PF16586">
    <property type="entry name" value="DUF5060"/>
    <property type="match status" value="1"/>
</dbReference>
<dbReference type="Gene3D" id="2.60.40.3950">
    <property type="match status" value="1"/>
</dbReference>
<keyword evidence="1" id="KW-0732">Signal</keyword>
<dbReference type="InterPro" id="IPR013783">
    <property type="entry name" value="Ig-like_fold"/>
</dbReference>
<dbReference type="InterPro" id="IPR025277">
    <property type="entry name" value="Apiosidase-like_cat_dom"/>
</dbReference>
<dbReference type="InterPro" id="IPR032260">
    <property type="entry name" value="DUF5060"/>
</dbReference>
<sequence length="544" mass="61942">MTTPLIRRFARLFAPLFALLLIACGPAAAAERVERWGMHEIVLKGKDAGNPFIDLELTATFKRGAERYQPEGFYDGNGTYRVRFMPPSAGEWTWTTHSNHPDLDGKSGSLTVVEGTNKGPVRVANVHHFAHADGTPFRPFGTTIYEWAFQSEAKKRETLATLQKAPFNKARMLAVPPWKPRYIDGPDKLTQFPFVGTSRDDFDFSRFNPAYFHSLERDVKRLSDLGIQVDLILFRPYDKGQWGFDTTSDAVNQRFVRYMVARFAAFQNIWWSLANENSYIRHLTDEDFDRYFQIVQRYDPYGHLRSIHNADRIYDYNKPWVTHVSLQYYNAVKVFGVSPMLRDMYRKPIVHDEINYEGNSPSRWGQLSGEELTRRFWVALVGGAYATHGEVLENGWISGGGHLAGTSPERIGFLRKIVEAGPKGGLAPIDQLFVMNAAGQAGEYYLYYFSDDKPTAFPFVLPVKELRKGMKFKADIIDTWNMTVTPVPETFEIGEPPRYRVADVKNRVIALPGKPYMALRIQRVGDMPKSAPKQAPGAIVEEEL</sequence>
<dbReference type="PANTHER" id="PTHR37836">
    <property type="entry name" value="LMO1036 PROTEIN"/>
    <property type="match status" value="1"/>
</dbReference>
<evidence type="ECO:0000313" key="6">
    <source>
        <dbReference type="Proteomes" id="UP000290637"/>
    </source>
</evidence>
<feature type="domain" description="DUF5605" evidence="4">
    <location>
        <begin position="436"/>
        <end position="522"/>
    </location>
</feature>
<feature type="domain" description="DUF5060" evidence="3">
    <location>
        <begin position="33"/>
        <end position="99"/>
    </location>
</feature>
<proteinExistence type="predicted"/>
<dbReference type="Gene3D" id="2.60.40.10">
    <property type="entry name" value="Immunoglobulins"/>
    <property type="match status" value="1"/>
</dbReference>
<dbReference type="AlphaFoldDB" id="A0A4P6L3J7"/>
<evidence type="ECO:0000256" key="1">
    <source>
        <dbReference type="SAM" id="SignalP"/>
    </source>
</evidence>
<evidence type="ECO:0000259" key="2">
    <source>
        <dbReference type="Pfam" id="PF13204"/>
    </source>
</evidence>
<name>A0A4P6L3J7_9BURK</name>
<evidence type="ECO:0000313" key="5">
    <source>
        <dbReference type="EMBL" id="QBE65418.1"/>
    </source>
</evidence>
<feature type="chain" id="PRO_5020722483" evidence="1">
    <location>
        <begin position="30"/>
        <end position="544"/>
    </location>
</feature>
<dbReference type="InterPro" id="IPR041239">
    <property type="entry name" value="DUF5605"/>
</dbReference>
<dbReference type="Pfam" id="PF13204">
    <property type="entry name" value="Apiosidase"/>
    <property type="match status" value="1"/>
</dbReference>
<dbReference type="EMBL" id="CP035913">
    <property type="protein sequence ID" value="QBE65418.1"/>
    <property type="molecule type" value="Genomic_DNA"/>
</dbReference>
<dbReference type="Proteomes" id="UP000290637">
    <property type="component" value="Chromosome"/>
</dbReference>
<evidence type="ECO:0000259" key="3">
    <source>
        <dbReference type="Pfam" id="PF16586"/>
    </source>
</evidence>
<organism evidence="5 6">
    <name type="scientific">Pseudoduganella lutea</name>
    <dbReference type="NCBI Taxonomy" id="321985"/>
    <lineage>
        <taxon>Bacteria</taxon>
        <taxon>Pseudomonadati</taxon>
        <taxon>Pseudomonadota</taxon>
        <taxon>Betaproteobacteria</taxon>
        <taxon>Burkholderiales</taxon>
        <taxon>Oxalobacteraceae</taxon>
        <taxon>Telluria group</taxon>
        <taxon>Pseudoduganella</taxon>
    </lineage>
</organism>
<protein>
    <submittedName>
        <fullName evidence="5">DUF5060 domain-containing protein</fullName>
    </submittedName>
</protein>
<dbReference type="InterPro" id="IPR017853">
    <property type="entry name" value="GH"/>
</dbReference>
<dbReference type="KEGG" id="plue:EWM63_22510"/>
<dbReference type="RefSeq" id="WP_130188528.1">
    <property type="nucleotide sequence ID" value="NZ_CP035913.1"/>
</dbReference>
<evidence type="ECO:0000259" key="4">
    <source>
        <dbReference type="Pfam" id="PF18310"/>
    </source>
</evidence>
<dbReference type="Pfam" id="PF18310">
    <property type="entry name" value="DUF5605"/>
    <property type="match status" value="1"/>
</dbReference>
<feature type="domain" description="Apiosidase-like catalytic" evidence="2">
    <location>
        <begin position="125"/>
        <end position="384"/>
    </location>
</feature>